<keyword evidence="3" id="KW-1185">Reference proteome</keyword>
<feature type="transmembrane region" description="Helical" evidence="1">
    <location>
        <begin position="91"/>
        <end position="124"/>
    </location>
</feature>
<feature type="transmembrane region" description="Helical" evidence="1">
    <location>
        <begin position="36"/>
        <end position="53"/>
    </location>
</feature>
<evidence type="ECO:0000313" key="2">
    <source>
        <dbReference type="EMBL" id="MDA0165874.1"/>
    </source>
</evidence>
<comment type="caution">
    <text evidence="2">The sequence shown here is derived from an EMBL/GenBank/DDBJ whole genome shotgun (WGS) entry which is preliminary data.</text>
</comment>
<protein>
    <submittedName>
        <fullName evidence="2">Uncharacterized protein</fullName>
    </submittedName>
</protein>
<accession>A0A9X3MZX4</accession>
<proteinExistence type="predicted"/>
<gene>
    <name evidence="2" type="ORF">OM076_36755</name>
</gene>
<evidence type="ECO:0000256" key="1">
    <source>
        <dbReference type="SAM" id="Phobius"/>
    </source>
</evidence>
<dbReference type="EMBL" id="JAPDOD010000053">
    <property type="protein sequence ID" value="MDA0165874.1"/>
    <property type="molecule type" value="Genomic_DNA"/>
</dbReference>
<dbReference type="RefSeq" id="WP_270045134.1">
    <property type="nucleotide sequence ID" value="NZ_JAPDOD010000053.1"/>
</dbReference>
<sequence>MKFGDFLKATVLLSAASATLLAALTVIGLQNTLSDTAIYVCFGWWIIATLIGSRMGSRTETTHAIANLLAGAKHQHSLPELAPARTILNRLWPLLIVTVGSGVLSVFLPQIGGIAAGFAIIWALAWRRQEAAVAAIEERDGVRFYVDQTSPLRAIRLIRTPGFSGDFLHSPA</sequence>
<dbReference type="Proteomes" id="UP001149140">
    <property type="component" value="Unassembled WGS sequence"/>
</dbReference>
<keyword evidence="1" id="KW-0472">Membrane</keyword>
<dbReference type="AlphaFoldDB" id="A0A9X3MZX4"/>
<keyword evidence="1" id="KW-0812">Transmembrane</keyword>
<reference evidence="2" key="1">
    <citation type="submission" date="2022-10" db="EMBL/GenBank/DDBJ databases">
        <title>The WGS of Solirubrobacter ginsenosidimutans DSM 21036.</title>
        <authorList>
            <person name="Jiang Z."/>
        </authorList>
    </citation>
    <scope>NUCLEOTIDE SEQUENCE</scope>
    <source>
        <strain evidence="2">DSM 21036</strain>
    </source>
</reference>
<feature type="transmembrane region" description="Helical" evidence="1">
    <location>
        <begin position="6"/>
        <end position="29"/>
    </location>
</feature>
<evidence type="ECO:0000313" key="3">
    <source>
        <dbReference type="Proteomes" id="UP001149140"/>
    </source>
</evidence>
<name>A0A9X3MZX4_9ACTN</name>
<organism evidence="2 3">
    <name type="scientific">Solirubrobacter ginsenosidimutans</name>
    <dbReference type="NCBI Taxonomy" id="490573"/>
    <lineage>
        <taxon>Bacteria</taxon>
        <taxon>Bacillati</taxon>
        <taxon>Actinomycetota</taxon>
        <taxon>Thermoleophilia</taxon>
        <taxon>Solirubrobacterales</taxon>
        <taxon>Solirubrobacteraceae</taxon>
        <taxon>Solirubrobacter</taxon>
    </lineage>
</organism>
<keyword evidence="1" id="KW-1133">Transmembrane helix</keyword>